<proteinExistence type="predicted"/>
<evidence type="ECO:0000313" key="3">
    <source>
        <dbReference type="EMBL" id="CCH60442.1"/>
    </source>
</evidence>
<dbReference type="GO" id="GO:0005634">
    <property type="term" value="C:nucleus"/>
    <property type="evidence" value="ECO:0007669"/>
    <property type="project" value="TreeGrafter"/>
</dbReference>
<dbReference type="GO" id="GO:1990683">
    <property type="term" value="P:DNA double-strand break attachment to nuclear envelope"/>
    <property type="evidence" value="ECO:0007669"/>
    <property type="project" value="TreeGrafter"/>
</dbReference>
<dbReference type="PROSITE" id="PS50172">
    <property type="entry name" value="BRCT"/>
    <property type="match status" value="2"/>
</dbReference>
<dbReference type="OrthoDB" id="342264at2759"/>
<dbReference type="EMBL" id="HE806318">
    <property type="protein sequence ID" value="CCH60442.1"/>
    <property type="molecule type" value="Genomic_DNA"/>
</dbReference>
<evidence type="ECO:0000256" key="1">
    <source>
        <dbReference type="SAM" id="MobiDB-lite"/>
    </source>
</evidence>
<evidence type="ECO:0000259" key="2">
    <source>
        <dbReference type="PROSITE" id="PS50172"/>
    </source>
</evidence>
<feature type="region of interest" description="Disordered" evidence="1">
    <location>
        <begin position="644"/>
        <end position="687"/>
    </location>
</feature>
<reference evidence="3 4" key="1">
    <citation type="journal article" date="2011" name="Proc. Natl. Acad. Sci. U.S.A.">
        <title>Evolutionary erosion of yeast sex chromosomes by mating-type switching accidents.</title>
        <authorList>
            <person name="Gordon J.L."/>
            <person name="Armisen D."/>
            <person name="Proux-Wera E."/>
            <person name="Oheigeartaigh S.S."/>
            <person name="Byrne K.P."/>
            <person name="Wolfe K.H."/>
        </authorList>
    </citation>
    <scope>NUCLEOTIDE SEQUENCE [LARGE SCALE GENOMIC DNA]</scope>
    <source>
        <strain evidence="4">ATCC 34711 / CBS 6284 / DSM 70876 / NBRC 10599 / NRRL Y-10934 / UCD 77-7</strain>
    </source>
</reference>
<protein>
    <recommendedName>
        <fullName evidence="2">BRCT domain-containing protein</fullName>
    </recommendedName>
</protein>
<dbReference type="RefSeq" id="XP_004179961.1">
    <property type="nucleotide sequence ID" value="XM_004179913.1"/>
</dbReference>
<dbReference type="InterPro" id="IPR031906">
    <property type="entry name" value="RTT107_BRCT_6"/>
</dbReference>
<dbReference type="Pfam" id="PF16771">
    <property type="entry name" value="RTT107_BRCT_6"/>
    <property type="match status" value="1"/>
</dbReference>
<dbReference type="Proteomes" id="UP000002866">
    <property type="component" value="Chromosome 3"/>
</dbReference>
<name>I2H240_HENB6</name>
<feature type="compositionally biased region" description="Basic and acidic residues" evidence="1">
    <location>
        <begin position="644"/>
        <end position="681"/>
    </location>
</feature>
<evidence type="ECO:0000313" key="4">
    <source>
        <dbReference type="Proteomes" id="UP000002866"/>
    </source>
</evidence>
<keyword evidence="4" id="KW-1185">Reference proteome</keyword>
<organism evidence="3 4">
    <name type="scientific">Henningerozyma blattae (strain ATCC 34711 / CBS 6284 / DSM 70876 / NBRC 10599 / NRRL Y-10934 / UCD 77-7)</name>
    <name type="common">Yeast</name>
    <name type="synonym">Tetrapisispora blattae</name>
    <dbReference type="NCBI Taxonomy" id="1071380"/>
    <lineage>
        <taxon>Eukaryota</taxon>
        <taxon>Fungi</taxon>
        <taxon>Dikarya</taxon>
        <taxon>Ascomycota</taxon>
        <taxon>Saccharomycotina</taxon>
        <taxon>Saccharomycetes</taxon>
        <taxon>Saccharomycetales</taxon>
        <taxon>Saccharomycetaceae</taxon>
        <taxon>Henningerozyma</taxon>
    </lineage>
</organism>
<dbReference type="SMART" id="SM00292">
    <property type="entry name" value="BRCT"/>
    <property type="match status" value="3"/>
</dbReference>
<dbReference type="GO" id="GO:0006302">
    <property type="term" value="P:double-strand break repair"/>
    <property type="evidence" value="ECO:0007669"/>
    <property type="project" value="TreeGrafter"/>
</dbReference>
<dbReference type="eggNOG" id="KOG2043">
    <property type="taxonomic scope" value="Eukaryota"/>
</dbReference>
<feature type="domain" description="BRCT" evidence="2">
    <location>
        <begin position="2"/>
        <end position="113"/>
    </location>
</feature>
<dbReference type="HOGENOM" id="CLU_002149_0_0_1"/>
<sequence length="1146" mass="131710">MNDSELFSHLNFLLVFTDELAHQYSEISSLLKSHSANSVHNINLSLETSDNRNANKVCNILKSDYVHFIISNSTDFQFYNIVAFQLIIPVVTPFWLYDSIKKRKVIRPNKYSPDSRLILKNFNIFISRELPGTTPYSKRKKHYYDYEFYSQLVTTLGGNVTNIITEATTHIIVSNPTDPAINALIQYSHQTKKLDKVQCLHPIWLLRIFIDEKIRGSKNYDVNQTDIISDLIDRTDSQWDKLFRDLAHKKKQKSAKLNLRSYSFFIPAKEKIGLKLVEFLSLYLESCGGSILRSIDGGGIYSNNTTVIILAFNNKDINQGQLRNIDHKKANVFWIFNMYLMGYIFEPSSSLWDQPFNYEQLLQSSKKLNFSLSNYFGIQRFYIKKIIHLVNGNTTLNFSKLNDYLITPLQWGNKFNALKDINPNCTVHSHLWLEKYYRNYPTSEFELTTPSDLNKKQIRYLSFSDQKNLEDFFNTEDRFKNSALPSDESEFVVENKLDPIMDDSIRYNFDSKLNNSDVLNLSDSIYEFSTDDEEQTDLEIHYEDNNDPIPESEIPSNITSSNDLSRVIKEELKLQSIENTNNENQENSGTIKKAVLSLDHLNISEKPHLYSSQTELARLSTKKLPLKVDTADIKDESQIQLLHTNDDTTKRERDDKAEADATTKADAKTDTELGMKTRNDSENQQSNQHNITNLDHQLSEPSSVLQPSASSKSTETLIPVISSSDEYGKLTQPQESVQKKSFYNKETNSKNDEIITSNVSLARSASFSMVNNGKAINNSNDTQTTTNLLNIQQSQDILADSSLNTTSPYTNTNSIALFLPRRSARAKAEKRLHTDIESLNEFEKNSKSKRIRSFLPTELEKMKKEKELETQAKEILSKILTEEDRAVLCSVTHTNIPLKRYPYNINAICTGYEENYTDLELCLLRLLGIRIYQSTKTKSLDTIISPKFVRTAKFLTSLSFHPLKHAINPEFIKDILNVISQGKQVNYILNLEKYRLSEIDDELLQRTTLRTKVFERLKIIKINLVSNKSGFSDMISSVLKAHGIEKIKSISMKMSIKDALPNESDAKLQLKESGTYVKKRKTSKPDLVYICPKEHKLFRKIKQQIVAENIPALIVDWDWCVYCIQNLVTVFPNNIPGLLFDSTEKK</sequence>
<feature type="domain" description="BRCT" evidence="2">
    <location>
        <begin position="114"/>
        <end position="222"/>
    </location>
</feature>
<dbReference type="Pfam" id="PF16770">
    <property type="entry name" value="RTT107_BRCT_5"/>
    <property type="match status" value="1"/>
</dbReference>
<dbReference type="InParanoid" id="I2H240"/>
<dbReference type="PANTHER" id="PTHR47667:SF1">
    <property type="entry name" value="REGULATOR OF TY1 TRANSPOSITION PROTEIN 107"/>
    <property type="match status" value="1"/>
</dbReference>
<accession>I2H240</accession>
<dbReference type="GO" id="GO:0035361">
    <property type="term" value="C:Cul8-RING ubiquitin ligase complex"/>
    <property type="evidence" value="ECO:0007669"/>
    <property type="project" value="TreeGrafter"/>
</dbReference>
<dbReference type="STRING" id="1071380.I2H240"/>
<dbReference type="InterPro" id="IPR036420">
    <property type="entry name" value="BRCT_dom_sf"/>
</dbReference>
<dbReference type="AlphaFoldDB" id="I2H240"/>
<dbReference type="Pfam" id="PF00533">
    <property type="entry name" value="BRCT"/>
    <property type="match status" value="1"/>
</dbReference>
<dbReference type="SUPFAM" id="SSF52113">
    <property type="entry name" value="BRCT domain"/>
    <property type="match status" value="2"/>
</dbReference>
<dbReference type="InterPro" id="IPR053036">
    <property type="entry name" value="CellCycle_DNARepair_Reg"/>
</dbReference>
<dbReference type="KEGG" id="tbl:TBLA_0C06490"/>
<feature type="region of interest" description="Disordered" evidence="1">
    <location>
        <begin position="725"/>
        <end position="744"/>
    </location>
</feature>
<dbReference type="PANTHER" id="PTHR47667">
    <property type="entry name" value="REGULATOR OF TY1 TRANSPOSITION PROTEIN 107"/>
    <property type="match status" value="1"/>
</dbReference>
<dbReference type="Gene3D" id="3.40.50.10190">
    <property type="entry name" value="BRCT domain"/>
    <property type="match status" value="4"/>
</dbReference>
<gene>
    <name evidence="3" type="primary">TBLA0C06490</name>
    <name evidence="3" type="ORF">TBLA_0C06490</name>
</gene>
<dbReference type="GeneID" id="14495422"/>
<dbReference type="InterPro" id="IPR001357">
    <property type="entry name" value="BRCT_dom"/>
</dbReference>